<evidence type="ECO:0000256" key="1">
    <source>
        <dbReference type="ARBA" id="ARBA00022448"/>
    </source>
</evidence>
<feature type="transmembrane region" description="Helical" evidence="9">
    <location>
        <begin position="698"/>
        <end position="717"/>
    </location>
</feature>
<keyword evidence="11" id="KW-1185">Reference proteome</keyword>
<accession>A0A8J5CAS8</accession>
<dbReference type="PANTHER" id="PTHR47143:SF1">
    <property type="entry name" value="ION_TRANS DOMAIN-CONTAINING PROTEIN"/>
    <property type="match status" value="1"/>
</dbReference>
<feature type="transmembrane region" description="Helical" evidence="9">
    <location>
        <begin position="759"/>
        <end position="783"/>
    </location>
</feature>
<keyword evidence="3" id="KW-0677">Repeat</keyword>
<feature type="transmembrane region" description="Helical" evidence="9">
    <location>
        <begin position="542"/>
        <end position="564"/>
    </location>
</feature>
<keyword evidence="9" id="KW-1133">Transmembrane helix</keyword>
<keyword evidence="6" id="KW-0325">Glycoprotein</keyword>
<sequence>MVAGTDSQKAPLVAVPMESPQQLDAALVRHHLERDDAASVQQMVQLWSRAAVLRPKREGLSADTATSLHVAARHGAVKCLELLLNPPLSAEDLEAPDSDGQTALINALDKAQPGALKQLLLAKAKVNARGDNHFSALHLLVLNLSASKEEKERSRLLEVASLLLSSDHVKKLDLEPHANQARLTHATPLAVAVAKLLQGKGKPWEQSLLELCKKLVKVGASVSEEVGGATLEQLFIQNEWLTTEELRQRQQPHPSPLAGHFVDEVCMGGGNAGVVLQGKPEKEVLEAVNQRLGSHTLLFHAVDTTNAGLVKVLLQHGADPWVKEGTGELPLHCAAAKGHSDIFIELVEKMKGGPKTLDLGEHTTSLVRKLMESTRLGGGNQERDHMACLRRLLKKDVLLNLNQGDETALHVSANFNDQEAVTEVLQAGAFLGARRKVAGDDIGNVLDKIKPATLKCAMDGCIKHHCDSEDKTENVVSEDYTLHLDYRFLLPPQQEKTKSEPEPVNEMETLMEMCRSRRHRHAVKHPLVQTLLYAKWRKALPFYLANLGIYLFFVVVLTVFVYFLKDLRLLQLRQSRLLANGTTDATLDAKVQAQASSVTVLTVLMVPVWLYMLLREGFQMINNRKFYFKSIENYLEWFLLVGVVVLCAAPLPVDPTRHLAAWAMIVAWYEFVLMLGRAPHLALYITMLREVSSNFLKLIFLFGALILSFTISFNIILQPSGNDETGDFSNFWTTLPKAIVMSTGEFEYSDLRDGFPKSLWMTSAVLVFLVFLFLIFLVLMNVMNGLAVTDTQRPELHRWTWYSNAGGVAKETDHVLVSTRWRILQSCRVYWSAEFFGTDHRLVVATLKLHVKSRRISRGNRTVFHLEKLKDLTCARCQGVYWGEHPRSRRGFVSTETLEKIEESRAARLAGNQDQHRALSRRTRTLLGRDKKRYIRSLAEDVEGHLNAANDLRPAYRALKKLRSKFSSRHHGRLVSDMDGQMVRWAEYFEQLFTVDPPTEQLHTTGLQAVDADTPIDETAPSLDEVREAVAKLRGGKAAGICNISAELLKHGGEAMIRGLHAVLTVVWQSGTIPPDWKRGLVVPIWKGKGDRQDCNNYRGITLLSVPGKVLAHLLLARIRSHLLKHQRPQQSGFTPGKSTTDRILALRFLVERRLIFAELLEVLVMALEALHEEAKPLGLEVSWLKTKVQVFGGLLDEMVQSVHACGEDIEILESFTYLGSAVHNDGESRQEILRRIGIAHGAMDSLSGSIWRCRYLCRRTKIRIIKSLVIPVLLYGLETFFLRCPFVKSSRAGHIQLLSGPNRTPILRVKINHHKKDERLLSGASFTTKSKLDTETTEALREQRLQHLEEEETKKREERREQLETAVEDLRSLAAALRPQQ</sequence>
<dbReference type="SMART" id="SM00248">
    <property type="entry name" value="ANK"/>
    <property type="match status" value="7"/>
</dbReference>
<keyword evidence="9" id="KW-0812">Transmembrane</keyword>
<evidence type="ECO:0000256" key="7">
    <source>
        <dbReference type="ARBA" id="ARBA00023303"/>
    </source>
</evidence>
<keyword evidence="1" id="KW-0813">Transport</keyword>
<reference evidence="10" key="1">
    <citation type="submission" date="2020-07" db="EMBL/GenBank/DDBJ databases">
        <title>The High-quality genome of the commercially important snow crab, Chionoecetes opilio.</title>
        <authorList>
            <person name="Jeong J.-H."/>
            <person name="Ryu S."/>
        </authorList>
    </citation>
    <scope>NUCLEOTIDE SEQUENCE</scope>
    <source>
        <strain evidence="10">MADBK_172401_WGS</strain>
        <tissue evidence="10">Digestive gland</tissue>
    </source>
</reference>
<dbReference type="InterPro" id="IPR036770">
    <property type="entry name" value="Ankyrin_rpt-contain_sf"/>
</dbReference>
<keyword evidence="5" id="KW-0406">Ion transport</keyword>
<name>A0A8J5CAS8_CHIOP</name>
<evidence type="ECO:0000256" key="4">
    <source>
        <dbReference type="ARBA" id="ARBA00023043"/>
    </source>
</evidence>
<dbReference type="GO" id="GO:1902495">
    <property type="term" value="C:transmembrane transporter complex"/>
    <property type="evidence" value="ECO:0007669"/>
    <property type="project" value="TreeGrafter"/>
</dbReference>
<keyword evidence="7" id="KW-0407">Ion channel</keyword>
<comment type="caution">
    <text evidence="10">The sequence shown here is derived from an EMBL/GenBank/DDBJ whole genome shotgun (WGS) entry which is preliminary data.</text>
</comment>
<dbReference type="Gene3D" id="1.25.40.20">
    <property type="entry name" value="Ankyrin repeat-containing domain"/>
    <property type="match status" value="2"/>
</dbReference>
<dbReference type="GO" id="GO:0034220">
    <property type="term" value="P:monoatomic ion transmembrane transport"/>
    <property type="evidence" value="ECO:0007669"/>
    <property type="project" value="UniProtKB-KW"/>
</dbReference>
<dbReference type="SUPFAM" id="SSF48403">
    <property type="entry name" value="Ankyrin repeat"/>
    <property type="match status" value="1"/>
</dbReference>
<dbReference type="OrthoDB" id="2157354at2759"/>
<evidence type="ECO:0000256" key="8">
    <source>
        <dbReference type="SAM" id="MobiDB-lite"/>
    </source>
</evidence>
<proteinExistence type="predicted"/>
<gene>
    <name evidence="10" type="primary">pyx_3</name>
    <name evidence="10" type="ORF">GWK47_052080</name>
</gene>
<keyword evidence="9" id="KW-0472">Membrane</keyword>
<dbReference type="InterPro" id="IPR002110">
    <property type="entry name" value="Ankyrin_rpt"/>
</dbReference>
<evidence type="ECO:0000313" key="11">
    <source>
        <dbReference type="Proteomes" id="UP000770661"/>
    </source>
</evidence>
<keyword evidence="4" id="KW-0040">ANK repeat</keyword>
<feature type="transmembrane region" description="Helical" evidence="9">
    <location>
        <begin position="659"/>
        <end position="678"/>
    </location>
</feature>
<dbReference type="InterPro" id="IPR036691">
    <property type="entry name" value="Endo/exonu/phosph_ase_sf"/>
</dbReference>
<protein>
    <submittedName>
        <fullName evidence="10">Transient receptor potential channel pyrexia</fullName>
    </submittedName>
</protein>
<keyword evidence="2" id="KW-0716">Sensory transduction</keyword>
<dbReference type="EMBL" id="JACEEZ010015739">
    <property type="protein sequence ID" value="KAG0718623.1"/>
    <property type="molecule type" value="Genomic_DNA"/>
</dbReference>
<evidence type="ECO:0000256" key="5">
    <source>
        <dbReference type="ARBA" id="ARBA00023065"/>
    </source>
</evidence>
<evidence type="ECO:0000256" key="6">
    <source>
        <dbReference type="ARBA" id="ARBA00023180"/>
    </source>
</evidence>
<feature type="transmembrane region" description="Helical" evidence="9">
    <location>
        <begin position="595"/>
        <end position="614"/>
    </location>
</feature>
<dbReference type="SUPFAM" id="SSF56219">
    <property type="entry name" value="DNase I-like"/>
    <property type="match status" value="1"/>
</dbReference>
<dbReference type="Proteomes" id="UP000770661">
    <property type="component" value="Unassembled WGS sequence"/>
</dbReference>
<evidence type="ECO:0000313" key="10">
    <source>
        <dbReference type="EMBL" id="KAG0718623.1"/>
    </source>
</evidence>
<evidence type="ECO:0000256" key="2">
    <source>
        <dbReference type="ARBA" id="ARBA00022606"/>
    </source>
</evidence>
<evidence type="ECO:0000256" key="3">
    <source>
        <dbReference type="ARBA" id="ARBA00022737"/>
    </source>
</evidence>
<evidence type="ECO:0000256" key="9">
    <source>
        <dbReference type="SAM" id="Phobius"/>
    </source>
</evidence>
<feature type="transmembrane region" description="Helical" evidence="9">
    <location>
        <begin position="634"/>
        <end position="653"/>
    </location>
</feature>
<dbReference type="Pfam" id="PF13637">
    <property type="entry name" value="Ank_4"/>
    <property type="match status" value="1"/>
</dbReference>
<feature type="transmembrane region" description="Helical" evidence="9">
    <location>
        <begin position="1265"/>
        <end position="1283"/>
    </location>
</feature>
<keyword evidence="10" id="KW-0675">Receptor</keyword>
<dbReference type="PANTHER" id="PTHR47143">
    <property type="entry name" value="TRANSIENT RECEPTOR POTENTIAL CATION CHANNEL PROTEIN PAINLESS"/>
    <property type="match status" value="1"/>
</dbReference>
<feature type="region of interest" description="Disordered" evidence="8">
    <location>
        <begin position="1345"/>
        <end position="1364"/>
    </location>
</feature>
<organism evidence="10 11">
    <name type="scientific">Chionoecetes opilio</name>
    <name type="common">Atlantic snow crab</name>
    <name type="synonym">Cancer opilio</name>
    <dbReference type="NCBI Taxonomy" id="41210"/>
    <lineage>
        <taxon>Eukaryota</taxon>
        <taxon>Metazoa</taxon>
        <taxon>Ecdysozoa</taxon>
        <taxon>Arthropoda</taxon>
        <taxon>Crustacea</taxon>
        <taxon>Multicrustacea</taxon>
        <taxon>Malacostraca</taxon>
        <taxon>Eumalacostraca</taxon>
        <taxon>Eucarida</taxon>
        <taxon>Decapoda</taxon>
        <taxon>Pleocyemata</taxon>
        <taxon>Brachyura</taxon>
        <taxon>Eubrachyura</taxon>
        <taxon>Majoidea</taxon>
        <taxon>Majidae</taxon>
        <taxon>Chionoecetes</taxon>
    </lineage>
</organism>
<dbReference type="InterPro" id="IPR052076">
    <property type="entry name" value="TRP_cation_channel"/>
</dbReference>
<dbReference type="GO" id="GO:0022857">
    <property type="term" value="F:transmembrane transporter activity"/>
    <property type="evidence" value="ECO:0007669"/>
    <property type="project" value="TreeGrafter"/>
</dbReference>